<dbReference type="GO" id="GO:0043953">
    <property type="term" value="P:protein transport by the Tat complex"/>
    <property type="evidence" value="ECO:0007669"/>
    <property type="project" value="UniProtKB-UniRule"/>
</dbReference>
<comment type="similarity">
    <text evidence="5">Belongs to the TatC family.</text>
</comment>
<feature type="transmembrane region" description="Helical" evidence="5">
    <location>
        <begin position="201"/>
        <end position="226"/>
    </location>
</feature>
<proteinExistence type="inferred from homology"/>
<dbReference type="GO" id="GO:0033281">
    <property type="term" value="C:TAT protein transport complex"/>
    <property type="evidence" value="ECO:0007669"/>
    <property type="project" value="UniProtKB-UniRule"/>
</dbReference>
<feature type="transmembrane region" description="Helical" evidence="5">
    <location>
        <begin position="309"/>
        <end position="329"/>
    </location>
</feature>
<keyword evidence="3 5" id="KW-1133">Transmembrane helix</keyword>
<dbReference type="NCBIfam" id="TIGR00945">
    <property type="entry name" value="tatC"/>
    <property type="match status" value="1"/>
</dbReference>
<feature type="compositionally biased region" description="Low complexity" evidence="6">
    <location>
        <begin position="63"/>
        <end position="84"/>
    </location>
</feature>
<dbReference type="PANTHER" id="PTHR30371:SF0">
    <property type="entry name" value="SEC-INDEPENDENT PROTEIN TRANSLOCASE PROTEIN TATC, CHLOROPLASTIC-RELATED"/>
    <property type="match status" value="1"/>
</dbReference>
<evidence type="ECO:0000256" key="4">
    <source>
        <dbReference type="ARBA" id="ARBA00023136"/>
    </source>
</evidence>
<evidence type="ECO:0000313" key="7">
    <source>
        <dbReference type="EMBL" id="ACD90171.1"/>
    </source>
</evidence>
<dbReference type="KEGG" id="cli:Clim_1102"/>
<name>B3EC96_CHLL2</name>
<sequence length="339" mass="37812">MDLWHEELNNFLAGCIFVAMFWVCSVSTGDNLSVESMSQEIESTKQSMPDPLPVRDESDTESLENANASENNLLENIPPETTGTEPEESSESGEKPDEMNFIEHLDEIRARLIKAGAAFLVITALAGIYADTLVNEVLIGPLKRSSEAITLQNLVPYGQVSLYLQVVFFSGFVLSFPIIAYQIWKFVEPGLHEKERSASRFIILFISLCFFAGIAFGYFVFLPISLTFFAGFGSSLIKNNIAVQDYISFVMGTLLTTGLVFELPFISYVLSKIGLLTPAFMRFYRKHAIVTLMVVAAIVTPSTDLVTQLVIGVPMILLYEISIWISTYVNRKNNALQYK</sequence>
<dbReference type="InterPro" id="IPR002033">
    <property type="entry name" value="TatC"/>
</dbReference>
<keyword evidence="5" id="KW-0653">Protein transport</keyword>
<dbReference type="GO" id="GO:0009977">
    <property type="term" value="F:proton motive force dependent protein transmembrane transporter activity"/>
    <property type="evidence" value="ECO:0007669"/>
    <property type="project" value="TreeGrafter"/>
</dbReference>
<evidence type="ECO:0000256" key="2">
    <source>
        <dbReference type="ARBA" id="ARBA00022692"/>
    </source>
</evidence>
<dbReference type="Pfam" id="PF00902">
    <property type="entry name" value="TatC"/>
    <property type="match status" value="1"/>
</dbReference>
<dbReference type="HAMAP" id="MF_00902">
    <property type="entry name" value="TatC"/>
    <property type="match status" value="1"/>
</dbReference>
<dbReference type="HOGENOM" id="CLU_031942_3_2_10"/>
<feature type="transmembrane region" description="Helical" evidence="5">
    <location>
        <begin position="112"/>
        <end position="130"/>
    </location>
</feature>
<evidence type="ECO:0000256" key="5">
    <source>
        <dbReference type="HAMAP-Rule" id="MF_00902"/>
    </source>
</evidence>
<dbReference type="Proteomes" id="UP000008841">
    <property type="component" value="Chromosome"/>
</dbReference>
<feature type="region of interest" description="Disordered" evidence="6">
    <location>
        <begin position="37"/>
        <end position="97"/>
    </location>
</feature>
<keyword evidence="5" id="KW-1003">Cell membrane</keyword>
<dbReference type="PRINTS" id="PR01840">
    <property type="entry name" value="TATCFAMILY"/>
</dbReference>
<keyword evidence="4 5" id="KW-0472">Membrane</keyword>
<evidence type="ECO:0000256" key="6">
    <source>
        <dbReference type="SAM" id="MobiDB-lite"/>
    </source>
</evidence>
<comment type="subcellular location">
    <subcellularLocation>
        <location evidence="5">Cell inner membrane</location>
        <topology evidence="5">Multi-pass membrane protein</topology>
    </subcellularLocation>
    <subcellularLocation>
        <location evidence="1">Membrane</location>
        <topology evidence="1">Multi-pass membrane protein</topology>
    </subcellularLocation>
</comment>
<reference evidence="7 8" key="1">
    <citation type="submission" date="2008-05" db="EMBL/GenBank/DDBJ databases">
        <title>Complete sequence of Chlorobium limicola DSM 245.</title>
        <authorList>
            <consortium name="US DOE Joint Genome Institute"/>
            <person name="Lucas S."/>
            <person name="Copeland A."/>
            <person name="Lapidus A."/>
            <person name="Glavina del Rio T."/>
            <person name="Dalin E."/>
            <person name="Tice H."/>
            <person name="Bruce D."/>
            <person name="Goodwin L."/>
            <person name="Pitluck S."/>
            <person name="Schmutz J."/>
            <person name="Larimer F."/>
            <person name="Land M."/>
            <person name="Hauser L."/>
            <person name="Kyrpides N."/>
            <person name="Ovchinnikova G."/>
            <person name="Zhao F."/>
            <person name="Li T."/>
            <person name="Liu Z."/>
            <person name="Overmann J."/>
            <person name="Bryant D.A."/>
            <person name="Richardson P."/>
        </authorList>
    </citation>
    <scope>NUCLEOTIDE SEQUENCE [LARGE SCALE GENOMIC DNA]</scope>
    <source>
        <strain evidence="8">DSM 245 / NBRC 103803 / 6330</strain>
    </source>
</reference>
<dbReference type="GO" id="GO:0065002">
    <property type="term" value="P:intracellular protein transmembrane transport"/>
    <property type="evidence" value="ECO:0007669"/>
    <property type="project" value="TreeGrafter"/>
</dbReference>
<keyword evidence="5" id="KW-0811">Translocation</keyword>
<keyword evidence="5" id="KW-0997">Cell inner membrane</keyword>
<comment type="subunit">
    <text evidence="5">Forms a complex with TatA.</text>
</comment>
<feature type="compositionally biased region" description="Polar residues" evidence="6">
    <location>
        <begin position="37"/>
        <end position="47"/>
    </location>
</feature>
<dbReference type="STRING" id="290315.Clim_1102"/>
<keyword evidence="5" id="KW-0813">Transport</keyword>
<keyword evidence="2 5" id="KW-0812">Transmembrane</keyword>
<comment type="function">
    <text evidence="5">Part of the twin-arginine translocation (Tat) system that transports large folded proteins containing a characteristic twin-arginine motif in their signal peptide across membranes.</text>
</comment>
<accession>B3EC96</accession>
<organism evidence="7 8">
    <name type="scientific">Chlorobium limicola (strain DSM 245 / NBRC 103803 / 6330)</name>
    <dbReference type="NCBI Taxonomy" id="290315"/>
    <lineage>
        <taxon>Bacteria</taxon>
        <taxon>Pseudomonadati</taxon>
        <taxon>Chlorobiota</taxon>
        <taxon>Chlorobiia</taxon>
        <taxon>Chlorobiales</taxon>
        <taxon>Chlorobiaceae</taxon>
        <taxon>Chlorobium/Pelodictyon group</taxon>
        <taxon>Chlorobium</taxon>
    </lineage>
</organism>
<dbReference type="AlphaFoldDB" id="B3EC96"/>
<feature type="transmembrane region" description="Helical" evidence="5">
    <location>
        <begin position="246"/>
        <end position="271"/>
    </location>
</feature>
<dbReference type="EMBL" id="CP001097">
    <property type="protein sequence ID" value="ACD90171.1"/>
    <property type="molecule type" value="Genomic_DNA"/>
</dbReference>
<dbReference type="eggNOG" id="COG0805">
    <property type="taxonomic scope" value="Bacteria"/>
</dbReference>
<gene>
    <name evidence="5" type="primary">tatC</name>
    <name evidence="7" type="ordered locus">Clim_1102</name>
</gene>
<evidence type="ECO:0000313" key="8">
    <source>
        <dbReference type="Proteomes" id="UP000008841"/>
    </source>
</evidence>
<feature type="transmembrane region" description="Helical" evidence="5">
    <location>
        <begin position="283"/>
        <end position="303"/>
    </location>
</feature>
<feature type="transmembrane region" description="Helical" evidence="5">
    <location>
        <begin position="162"/>
        <end position="181"/>
    </location>
</feature>
<evidence type="ECO:0000256" key="1">
    <source>
        <dbReference type="ARBA" id="ARBA00004141"/>
    </source>
</evidence>
<evidence type="ECO:0000256" key="3">
    <source>
        <dbReference type="ARBA" id="ARBA00022989"/>
    </source>
</evidence>
<dbReference type="PANTHER" id="PTHR30371">
    <property type="entry name" value="SEC-INDEPENDENT PROTEIN TRANSLOCASE PROTEIN TATC"/>
    <property type="match status" value="1"/>
</dbReference>
<protein>
    <recommendedName>
        <fullName evidence="5">Sec-independent protein translocase protein TatC</fullName>
    </recommendedName>
</protein>